<dbReference type="OrthoDB" id="655030at2759"/>
<keyword evidence="1 3" id="KW-0560">Oxidoreductase</keyword>
<gene>
    <name evidence="3" type="ORF">KFL_004760010</name>
</gene>
<evidence type="ECO:0000313" key="3">
    <source>
        <dbReference type="EMBL" id="GAQ88986.1"/>
    </source>
</evidence>
<dbReference type="Gene3D" id="3.50.50.60">
    <property type="entry name" value="FAD/NAD(P)-binding domain"/>
    <property type="match status" value="1"/>
</dbReference>
<dbReference type="AlphaFoldDB" id="A0A1Y1IJR4"/>
<dbReference type="GO" id="GO:0070189">
    <property type="term" value="P:kynurenine metabolic process"/>
    <property type="evidence" value="ECO:0000318"/>
    <property type="project" value="GO_Central"/>
</dbReference>
<reference evidence="3 4" key="1">
    <citation type="journal article" date="2014" name="Nat. Commun.">
        <title>Klebsormidium flaccidum genome reveals primary factors for plant terrestrial adaptation.</title>
        <authorList>
            <person name="Hori K."/>
            <person name="Maruyama F."/>
            <person name="Fujisawa T."/>
            <person name="Togashi T."/>
            <person name="Yamamoto N."/>
            <person name="Seo M."/>
            <person name="Sato S."/>
            <person name="Yamada T."/>
            <person name="Mori H."/>
            <person name="Tajima N."/>
            <person name="Moriyama T."/>
            <person name="Ikeuchi M."/>
            <person name="Watanabe M."/>
            <person name="Wada H."/>
            <person name="Kobayashi K."/>
            <person name="Saito M."/>
            <person name="Masuda T."/>
            <person name="Sasaki-Sekimoto Y."/>
            <person name="Mashiguchi K."/>
            <person name="Awai K."/>
            <person name="Shimojima M."/>
            <person name="Masuda S."/>
            <person name="Iwai M."/>
            <person name="Nobusawa T."/>
            <person name="Narise T."/>
            <person name="Kondo S."/>
            <person name="Saito H."/>
            <person name="Sato R."/>
            <person name="Murakawa M."/>
            <person name="Ihara Y."/>
            <person name="Oshima-Yamada Y."/>
            <person name="Ohtaka K."/>
            <person name="Satoh M."/>
            <person name="Sonobe K."/>
            <person name="Ishii M."/>
            <person name="Ohtani R."/>
            <person name="Kanamori-Sato M."/>
            <person name="Honoki R."/>
            <person name="Miyazaki D."/>
            <person name="Mochizuki H."/>
            <person name="Umetsu J."/>
            <person name="Higashi K."/>
            <person name="Shibata D."/>
            <person name="Kamiya Y."/>
            <person name="Sato N."/>
            <person name="Nakamura Y."/>
            <person name="Tabata S."/>
            <person name="Ida S."/>
            <person name="Kurokawa K."/>
            <person name="Ohta H."/>
        </authorList>
    </citation>
    <scope>NUCLEOTIDE SEQUENCE [LARGE SCALE GENOMIC DNA]</scope>
    <source>
        <strain evidence="3 4">NIES-2285</strain>
    </source>
</reference>
<dbReference type="PANTHER" id="PTHR46028">
    <property type="entry name" value="KYNURENINE 3-MONOOXYGENASE"/>
    <property type="match status" value="1"/>
</dbReference>
<dbReference type="PANTHER" id="PTHR46028:SF5">
    <property type="entry name" value="KYNURENINE 3-MONOOXYGENASE"/>
    <property type="match status" value="1"/>
</dbReference>
<dbReference type="SUPFAM" id="SSF51905">
    <property type="entry name" value="FAD/NAD(P)-binding domain"/>
    <property type="match status" value="1"/>
</dbReference>
<feature type="domain" description="FAD-binding" evidence="2">
    <location>
        <begin position="2"/>
        <end position="387"/>
    </location>
</feature>
<dbReference type="InterPro" id="IPR036188">
    <property type="entry name" value="FAD/NAD-bd_sf"/>
</dbReference>
<evidence type="ECO:0000313" key="4">
    <source>
        <dbReference type="Proteomes" id="UP000054558"/>
    </source>
</evidence>
<evidence type="ECO:0000256" key="1">
    <source>
        <dbReference type="ARBA" id="ARBA00023033"/>
    </source>
</evidence>
<accession>A0A1Y1IJR4</accession>
<dbReference type="GO" id="GO:0071949">
    <property type="term" value="F:FAD binding"/>
    <property type="evidence" value="ECO:0007669"/>
    <property type="project" value="InterPro"/>
</dbReference>
<name>A0A1Y1IJR4_KLENI</name>
<dbReference type="Proteomes" id="UP000054558">
    <property type="component" value="Unassembled WGS sequence"/>
</dbReference>
<dbReference type="STRING" id="105231.A0A1Y1IJR4"/>
<dbReference type="EMBL" id="DF237425">
    <property type="protein sequence ID" value="GAQ88986.1"/>
    <property type="molecule type" value="Genomic_DNA"/>
</dbReference>
<dbReference type="Pfam" id="PF01494">
    <property type="entry name" value="FAD_binding_3"/>
    <property type="match status" value="1"/>
</dbReference>
<sequence>MDVVIIGAGPSGLLLAHYLLEKGAGRFRISLNDAREDPRITIKRPPTARRYSIGISMRGRMALKGVDGLWEAIKARGVEIDHMNIFVMGRMIERPPANKGGQPVMTDRTSLCAAMLELLVQRHGKSGLLSLHFLHKCTGVDLDKRIVTFSDVQEHEDIHNGGLKMPGNKAPEKPSQSVATYDLLVGADGVRSVVRAAFMQHLRSFDYEQRDLGSELIIANIPPMPAVPRDVVVMIGGKKGGLGGLMLPSALSPDGETSMCLILKWADGARPAEWFAQKSAADAKRFLERTFPWLQIPEEAAGSLLTQRPSKSMQIKCSQYHDSDGAAVIMGDAAHASGPSIGQGVNTAFGDAAALASLLLKMGDPSELPAVLERFSALRVLEGHALVDLSESQNPASSATGTLNSVRVIIQGLLRRFFPKWFAGPIIAMAAGLKPLTEIYAIHKAAVDSVLEGNRKHRTALLERRHREKLQGLEALLPNGTASGHVAADPGLKKTA</sequence>
<protein>
    <submittedName>
        <fullName evidence="3">Kynurenine 3-monooxygenase</fullName>
    </submittedName>
</protein>
<dbReference type="InterPro" id="IPR002938">
    <property type="entry name" value="FAD-bd"/>
</dbReference>
<keyword evidence="1 3" id="KW-0503">Monooxygenase</keyword>
<keyword evidence="4" id="KW-1185">Reference proteome</keyword>
<organism evidence="3 4">
    <name type="scientific">Klebsormidium nitens</name>
    <name type="common">Green alga</name>
    <name type="synonym">Ulothrix nitens</name>
    <dbReference type="NCBI Taxonomy" id="105231"/>
    <lineage>
        <taxon>Eukaryota</taxon>
        <taxon>Viridiplantae</taxon>
        <taxon>Streptophyta</taxon>
        <taxon>Klebsormidiophyceae</taxon>
        <taxon>Klebsormidiales</taxon>
        <taxon>Klebsormidiaceae</taxon>
        <taxon>Klebsormidium</taxon>
    </lineage>
</organism>
<proteinExistence type="predicted"/>
<dbReference type="PRINTS" id="PR00420">
    <property type="entry name" value="RNGMNOXGNASE"/>
</dbReference>
<dbReference type="GO" id="GO:0004502">
    <property type="term" value="F:kynurenine 3-monooxygenase activity"/>
    <property type="evidence" value="ECO:0000318"/>
    <property type="project" value="GO_Central"/>
</dbReference>
<evidence type="ECO:0000259" key="2">
    <source>
        <dbReference type="Pfam" id="PF01494"/>
    </source>
</evidence>